<evidence type="ECO:0000313" key="1">
    <source>
        <dbReference type="EMBL" id="KRM95917.1"/>
    </source>
</evidence>
<dbReference type="InterPro" id="IPR010315">
    <property type="entry name" value="DUF915_hydro-like"/>
</dbReference>
<dbReference type="PATRIC" id="fig|1423725.3.peg.1437"/>
<dbReference type="EMBL" id="AYZD01000018">
    <property type="protein sequence ID" value="KRM95917.1"/>
    <property type="molecule type" value="Genomic_DNA"/>
</dbReference>
<proteinExistence type="predicted"/>
<comment type="caution">
    <text evidence="1">The sequence shown here is derived from an EMBL/GenBank/DDBJ whole genome shotgun (WGS) entry which is preliminary data.</text>
</comment>
<dbReference type="PANTHER" id="PTHR37946">
    <property type="entry name" value="SLL1969 PROTEIN"/>
    <property type="match status" value="1"/>
</dbReference>
<dbReference type="Pfam" id="PF06028">
    <property type="entry name" value="DUF915"/>
    <property type="match status" value="1"/>
</dbReference>
<evidence type="ECO:0000313" key="2">
    <source>
        <dbReference type="Proteomes" id="UP000051015"/>
    </source>
</evidence>
<keyword evidence="2" id="KW-1185">Reference proteome</keyword>
<sequence>MVLGGGATHWFRLLARPHKRISKKNFLMRPILFVHGYAGNRFSFGLMLKRFEKKGWGVKSAVVKVNANGKVRVTGDPSVSGAMIQVLFENNRAPVDDQAEWLRNILKSLKQNYKVTDIDIIAHSMGAVSVLSYLTKYGSDLTLPVVSKLVTLGAPYNDIEPGKSSKVIEQSPMSTKGPLQPSAIYRRLKKMRHSISPKTLFLNIIGDIDNGKSDGTVSISSARSLRYLLDGQVYSELVIKGKKATHRNLHENREIDFEINRFLSR</sequence>
<protein>
    <recommendedName>
        <fullName evidence="3">Alpha/beta hydrolase</fullName>
    </recommendedName>
</protein>
<organism evidence="1 2">
    <name type="scientific">Liquorilactobacillus aquaticus DSM 21051</name>
    <dbReference type="NCBI Taxonomy" id="1423725"/>
    <lineage>
        <taxon>Bacteria</taxon>
        <taxon>Bacillati</taxon>
        <taxon>Bacillota</taxon>
        <taxon>Bacilli</taxon>
        <taxon>Lactobacillales</taxon>
        <taxon>Lactobacillaceae</taxon>
        <taxon>Liquorilactobacillus</taxon>
    </lineage>
</organism>
<evidence type="ECO:0008006" key="3">
    <source>
        <dbReference type="Google" id="ProtNLM"/>
    </source>
</evidence>
<name>A0A0R2CVS3_9LACO</name>
<dbReference type="Gene3D" id="3.40.50.1820">
    <property type="entry name" value="alpha/beta hydrolase"/>
    <property type="match status" value="1"/>
</dbReference>
<dbReference type="AlphaFoldDB" id="A0A0R2CVS3"/>
<dbReference type="Proteomes" id="UP000051015">
    <property type="component" value="Unassembled WGS sequence"/>
</dbReference>
<dbReference type="InterPro" id="IPR029058">
    <property type="entry name" value="AB_hydrolase_fold"/>
</dbReference>
<dbReference type="PANTHER" id="PTHR37946:SF1">
    <property type="entry name" value="SLL1969 PROTEIN"/>
    <property type="match status" value="1"/>
</dbReference>
<accession>A0A0R2CVS3</accession>
<dbReference type="STRING" id="1423725.FC19_GL001396"/>
<reference evidence="1 2" key="1">
    <citation type="journal article" date="2015" name="Genome Announc.">
        <title>Expanding the biotechnology potential of lactobacilli through comparative genomics of 213 strains and associated genera.</title>
        <authorList>
            <person name="Sun Z."/>
            <person name="Harris H.M."/>
            <person name="McCann A."/>
            <person name="Guo C."/>
            <person name="Argimon S."/>
            <person name="Zhang W."/>
            <person name="Yang X."/>
            <person name="Jeffery I.B."/>
            <person name="Cooney J.C."/>
            <person name="Kagawa T.F."/>
            <person name="Liu W."/>
            <person name="Song Y."/>
            <person name="Salvetti E."/>
            <person name="Wrobel A."/>
            <person name="Rasinkangas P."/>
            <person name="Parkhill J."/>
            <person name="Rea M.C."/>
            <person name="O'Sullivan O."/>
            <person name="Ritari J."/>
            <person name="Douillard F.P."/>
            <person name="Paul Ross R."/>
            <person name="Yang R."/>
            <person name="Briner A.E."/>
            <person name="Felis G.E."/>
            <person name="de Vos W.M."/>
            <person name="Barrangou R."/>
            <person name="Klaenhammer T.R."/>
            <person name="Caufield P.W."/>
            <person name="Cui Y."/>
            <person name="Zhang H."/>
            <person name="O'Toole P.W."/>
        </authorList>
    </citation>
    <scope>NUCLEOTIDE SEQUENCE [LARGE SCALE GENOMIC DNA]</scope>
    <source>
        <strain evidence="1 2">DSM 21051</strain>
    </source>
</reference>
<gene>
    <name evidence="1" type="ORF">FC19_GL001396</name>
</gene>
<dbReference type="SUPFAM" id="SSF53474">
    <property type="entry name" value="alpha/beta-Hydrolases"/>
    <property type="match status" value="1"/>
</dbReference>